<keyword evidence="2" id="KW-0238">DNA-binding</keyword>
<keyword evidence="1" id="KW-0805">Transcription regulation</keyword>
<dbReference type="InterPro" id="IPR000835">
    <property type="entry name" value="HTH_MarR-typ"/>
</dbReference>
<evidence type="ECO:0000313" key="6">
    <source>
        <dbReference type="Proteomes" id="UP000309389"/>
    </source>
</evidence>
<dbReference type="InterPro" id="IPR036388">
    <property type="entry name" value="WH-like_DNA-bd_sf"/>
</dbReference>
<dbReference type="AlphaFoldDB" id="A0A4T3F263"/>
<dbReference type="GO" id="GO:0003677">
    <property type="term" value="F:DNA binding"/>
    <property type="evidence" value="ECO:0007669"/>
    <property type="project" value="UniProtKB-KW"/>
</dbReference>
<evidence type="ECO:0000256" key="1">
    <source>
        <dbReference type="ARBA" id="ARBA00023015"/>
    </source>
</evidence>
<evidence type="ECO:0000313" key="5">
    <source>
        <dbReference type="EMBL" id="TIX50667.1"/>
    </source>
</evidence>
<protein>
    <submittedName>
        <fullName evidence="5">MarR family transcriptional regulator</fullName>
    </submittedName>
</protein>
<dbReference type="GO" id="GO:0006950">
    <property type="term" value="P:response to stress"/>
    <property type="evidence" value="ECO:0007669"/>
    <property type="project" value="TreeGrafter"/>
</dbReference>
<evidence type="ECO:0000256" key="3">
    <source>
        <dbReference type="ARBA" id="ARBA00023163"/>
    </source>
</evidence>
<reference evidence="5 6" key="1">
    <citation type="submission" date="2019-04" db="EMBL/GenBank/DDBJ databases">
        <title>Altererythrobacter aquimixticola sp. nov., isolated from sediment of junction between the ocean and a freshwater spring.</title>
        <authorList>
            <person name="Yoon J.-H."/>
        </authorList>
    </citation>
    <scope>NUCLEOTIDE SEQUENCE [LARGE SCALE GENOMIC DNA]</scope>
    <source>
        <strain evidence="5 6">SSKS-13</strain>
    </source>
</reference>
<dbReference type="OrthoDB" id="8228089at2"/>
<comment type="caution">
    <text evidence="5">The sequence shown here is derived from an EMBL/GenBank/DDBJ whole genome shotgun (WGS) entry which is preliminary data.</text>
</comment>
<dbReference type="PRINTS" id="PR00598">
    <property type="entry name" value="HTHMARR"/>
</dbReference>
<dbReference type="InterPro" id="IPR036390">
    <property type="entry name" value="WH_DNA-bd_sf"/>
</dbReference>
<name>A0A4T3F263_9SPHN</name>
<dbReference type="GO" id="GO:0003700">
    <property type="term" value="F:DNA-binding transcription factor activity"/>
    <property type="evidence" value="ECO:0007669"/>
    <property type="project" value="InterPro"/>
</dbReference>
<proteinExistence type="predicted"/>
<dbReference type="SUPFAM" id="SSF46785">
    <property type="entry name" value="Winged helix' DNA-binding domain"/>
    <property type="match status" value="1"/>
</dbReference>
<dbReference type="PANTHER" id="PTHR33164">
    <property type="entry name" value="TRANSCRIPTIONAL REGULATOR, MARR FAMILY"/>
    <property type="match status" value="1"/>
</dbReference>
<keyword evidence="3" id="KW-0804">Transcription</keyword>
<evidence type="ECO:0000256" key="2">
    <source>
        <dbReference type="ARBA" id="ARBA00023125"/>
    </source>
</evidence>
<feature type="domain" description="HTH marR-type" evidence="4">
    <location>
        <begin position="1"/>
        <end position="112"/>
    </location>
</feature>
<gene>
    <name evidence="5" type="ORF">E5222_10460</name>
</gene>
<sequence length="121" mass="12911">MSEPFGLPTGSLTVMALVEANPGSSQAALATQAGITGPSLVGILDELEKRGLVRRERSPTDRRRNMLVLTDEGKAMSERLFTAVDAIETPIREALGKEDYAQLIAALERAIAACVEGEDGR</sequence>
<organism evidence="5 6">
    <name type="scientific">Alteraurantiacibacter aquimixticola</name>
    <dbReference type="NCBI Taxonomy" id="2489173"/>
    <lineage>
        <taxon>Bacteria</taxon>
        <taxon>Pseudomonadati</taxon>
        <taxon>Pseudomonadota</taxon>
        <taxon>Alphaproteobacteria</taxon>
        <taxon>Sphingomonadales</taxon>
        <taxon>Erythrobacteraceae</taxon>
        <taxon>Alteraurantiacibacter</taxon>
    </lineage>
</organism>
<dbReference type="InterPro" id="IPR023187">
    <property type="entry name" value="Tscrpt_reg_MarR-type_CS"/>
</dbReference>
<accession>A0A4T3F263</accession>
<dbReference type="Pfam" id="PF12802">
    <property type="entry name" value="MarR_2"/>
    <property type="match status" value="1"/>
</dbReference>
<evidence type="ECO:0000259" key="4">
    <source>
        <dbReference type="PROSITE" id="PS50995"/>
    </source>
</evidence>
<dbReference type="PROSITE" id="PS01117">
    <property type="entry name" value="HTH_MARR_1"/>
    <property type="match status" value="1"/>
</dbReference>
<dbReference type="InterPro" id="IPR039422">
    <property type="entry name" value="MarR/SlyA-like"/>
</dbReference>
<keyword evidence="6" id="KW-1185">Reference proteome</keyword>
<dbReference type="EMBL" id="SSHH01000002">
    <property type="protein sequence ID" value="TIX50667.1"/>
    <property type="molecule type" value="Genomic_DNA"/>
</dbReference>
<dbReference type="Proteomes" id="UP000309389">
    <property type="component" value="Unassembled WGS sequence"/>
</dbReference>
<dbReference type="SMART" id="SM00347">
    <property type="entry name" value="HTH_MARR"/>
    <property type="match status" value="1"/>
</dbReference>
<dbReference type="Gene3D" id="1.10.10.10">
    <property type="entry name" value="Winged helix-like DNA-binding domain superfamily/Winged helix DNA-binding domain"/>
    <property type="match status" value="1"/>
</dbReference>
<dbReference type="PANTHER" id="PTHR33164:SF89">
    <property type="entry name" value="MARR FAMILY REGULATORY PROTEIN"/>
    <property type="match status" value="1"/>
</dbReference>
<dbReference type="PROSITE" id="PS50995">
    <property type="entry name" value="HTH_MARR_2"/>
    <property type="match status" value="1"/>
</dbReference>